<dbReference type="AlphaFoldDB" id="A0A2S8BB53"/>
<dbReference type="InterPro" id="IPR050238">
    <property type="entry name" value="DNA_Rep/Repair_Clamp_Loader"/>
</dbReference>
<dbReference type="PANTHER" id="PTHR11669">
    <property type="entry name" value="REPLICATION FACTOR C / DNA POLYMERASE III GAMMA-TAU SUBUNIT"/>
    <property type="match status" value="1"/>
</dbReference>
<evidence type="ECO:0000313" key="2">
    <source>
        <dbReference type="EMBL" id="PQM29654.1"/>
    </source>
</evidence>
<keyword evidence="2" id="KW-0548">Nucleotidyltransferase</keyword>
<dbReference type="GO" id="GO:0009360">
    <property type="term" value="C:DNA polymerase III complex"/>
    <property type="evidence" value="ECO:0007669"/>
    <property type="project" value="TreeGrafter"/>
</dbReference>
<dbReference type="SUPFAM" id="SSF52540">
    <property type="entry name" value="P-loop containing nucleoside triphosphate hydrolases"/>
    <property type="match status" value="1"/>
</dbReference>
<accession>A0A2S8BB53</accession>
<comment type="caution">
    <text evidence="2">The sequence shown here is derived from an EMBL/GenBank/DDBJ whole genome shotgun (WGS) entry which is preliminary data.</text>
</comment>
<keyword evidence="2" id="KW-0239">DNA-directed DNA polymerase</keyword>
<dbReference type="OrthoDB" id="9811073at2"/>
<protein>
    <submittedName>
        <fullName evidence="2">DNA-directed DNA polymerase</fullName>
    </submittedName>
</protein>
<sequence>MIGHGEAEKAFLEAWQGGRLHHAWLLAGPQGMGKGAFAARVARFLATHGRAGAGQAITLDDPGDAAAGKLVEAGNHPEIIPLARQPKDKDKAKGKDKDLARNIAIDQVRGVIRRLHLSLSLGDWRVIIVDAVDDLETDGANALLKTLEEPPAQTLFLLVSHSPGRLLPTIRSRCRILRFQPVEHDAMTSWLHDLRPMIDVAERRAIVAASGGVPGKALALIDSDVGAMEAKLLAIATSGDPGNRLREALAREVGGTSNRARLELVIDIVPGLLARLARERPIAEIAPVLAQWDRVQRTVRDAIRGSYDGSMVGFEIGNCLAELAPRERQAAR</sequence>
<dbReference type="InterPro" id="IPR003593">
    <property type="entry name" value="AAA+_ATPase"/>
</dbReference>
<proteinExistence type="predicted"/>
<keyword evidence="3" id="KW-1185">Reference proteome</keyword>
<dbReference type="PANTHER" id="PTHR11669:SF8">
    <property type="entry name" value="DNA POLYMERASE III SUBUNIT DELTA"/>
    <property type="match status" value="1"/>
</dbReference>
<evidence type="ECO:0000259" key="1">
    <source>
        <dbReference type="SMART" id="SM00382"/>
    </source>
</evidence>
<name>A0A2S8BB53_9SPHN</name>
<organism evidence="2 3">
    <name type="scientific">Sphingopyxis lindanitolerans</name>
    <dbReference type="NCBI Taxonomy" id="2054227"/>
    <lineage>
        <taxon>Bacteria</taxon>
        <taxon>Pseudomonadati</taxon>
        <taxon>Pseudomonadota</taxon>
        <taxon>Alphaproteobacteria</taxon>
        <taxon>Sphingomonadales</taxon>
        <taxon>Sphingomonadaceae</taxon>
        <taxon>Sphingopyxis</taxon>
    </lineage>
</organism>
<dbReference type="Pfam" id="PF13177">
    <property type="entry name" value="DNA_pol3_delta2"/>
    <property type="match status" value="1"/>
</dbReference>
<gene>
    <name evidence="2" type="ORF">CVO77_01135</name>
</gene>
<dbReference type="Proteomes" id="UP000238954">
    <property type="component" value="Chromosome"/>
</dbReference>
<dbReference type="InterPro" id="IPR027417">
    <property type="entry name" value="P-loop_NTPase"/>
</dbReference>
<feature type="domain" description="AAA+ ATPase" evidence="1">
    <location>
        <begin position="20"/>
        <end position="182"/>
    </location>
</feature>
<dbReference type="SMART" id="SM00382">
    <property type="entry name" value="AAA"/>
    <property type="match status" value="1"/>
</dbReference>
<dbReference type="Gene3D" id="3.40.50.300">
    <property type="entry name" value="P-loop containing nucleotide triphosphate hydrolases"/>
    <property type="match status" value="1"/>
</dbReference>
<dbReference type="GO" id="GO:0006261">
    <property type="term" value="P:DNA-templated DNA replication"/>
    <property type="evidence" value="ECO:0007669"/>
    <property type="project" value="TreeGrafter"/>
</dbReference>
<keyword evidence="2" id="KW-0808">Transferase</keyword>
<evidence type="ECO:0000313" key="3">
    <source>
        <dbReference type="Proteomes" id="UP000238954"/>
    </source>
</evidence>
<dbReference type="EMBL" id="PHFW01000001">
    <property type="protein sequence ID" value="PQM29654.1"/>
    <property type="molecule type" value="Genomic_DNA"/>
</dbReference>
<dbReference type="GO" id="GO:0003887">
    <property type="term" value="F:DNA-directed DNA polymerase activity"/>
    <property type="evidence" value="ECO:0007669"/>
    <property type="project" value="UniProtKB-KW"/>
</dbReference>
<reference evidence="3" key="1">
    <citation type="submission" date="2017-11" db="EMBL/GenBank/DDBJ databases">
        <title>The complete genome sequence of Sphingopyxis pomeranensis sp. nov. strain WS5A3p.</title>
        <authorList>
            <person name="Kaminski M.A."/>
        </authorList>
    </citation>
    <scope>NUCLEOTIDE SEQUENCE [LARGE SCALE GENOMIC DNA]</scope>
    <source>
        <strain evidence="3">WS5A3p</strain>
    </source>
</reference>